<dbReference type="EMBL" id="BDSP01000003">
    <property type="protein sequence ID" value="GAX09215.1"/>
    <property type="molecule type" value="Genomic_DNA"/>
</dbReference>
<protein>
    <submittedName>
        <fullName evidence="3">Uncharacterized protein</fullName>
    </submittedName>
</protein>
<keyword evidence="4" id="KW-1185">Reference proteome</keyword>
<keyword evidence="2" id="KW-0812">Transmembrane</keyword>
<organism evidence="3 4">
    <name type="scientific">Fistulifera solaris</name>
    <name type="common">Oleaginous diatom</name>
    <dbReference type="NCBI Taxonomy" id="1519565"/>
    <lineage>
        <taxon>Eukaryota</taxon>
        <taxon>Sar</taxon>
        <taxon>Stramenopiles</taxon>
        <taxon>Ochrophyta</taxon>
        <taxon>Bacillariophyta</taxon>
        <taxon>Bacillariophyceae</taxon>
        <taxon>Bacillariophycidae</taxon>
        <taxon>Naviculales</taxon>
        <taxon>Naviculaceae</taxon>
        <taxon>Fistulifera</taxon>
    </lineage>
</organism>
<accession>A0A1Z5J589</accession>
<evidence type="ECO:0000256" key="2">
    <source>
        <dbReference type="SAM" id="Phobius"/>
    </source>
</evidence>
<evidence type="ECO:0000256" key="1">
    <source>
        <dbReference type="SAM" id="MobiDB-lite"/>
    </source>
</evidence>
<dbReference type="InParanoid" id="A0A1Z5J589"/>
<keyword evidence="2" id="KW-0472">Membrane</keyword>
<feature type="region of interest" description="Disordered" evidence="1">
    <location>
        <begin position="1"/>
        <end position="22"/>
    </location>
</feature>
<dbReference type="AlphaFoldDB" id="A0A1Z5J589"/>
<comment type="caution">
    <text evidence="3">The sequence shown here is derived from an EMBL/GenBank/DDBJ whole genome shotgun (WGS) entry which is preliminary data.</text>
</comment>
<gene>
    <name evidence="3" type="ORF">FisN_17Lu321</name>
</gene>
<name>A0A1Z5J589_FISSO</name>
<evidence type="ECO:0000313" key="4">
    <source>
        <dbReference type="Proteomes" id="UP000198406"/>
    </source>
</evidence>
<dbReference type="Proteomes" id="UP000198406">
    <property type="component" value="Unassembled WGS sequence"/>
</dbReference>
<keyword evidence="2" id="KW-1133">Transmembrane helix</keyword>
<feature type="transmembrane region" description="Helical" evidence="2">
    <location>
        <begin position="181"/>
        <end position="199"/>
    </location>
</feature>
<reference evidence="3 4" key="1">
    <citation type="journal article" date="2015" name="Plant Cell">
        <title>Oil accumulation by the oleaginous diatom Fistulifera solaris as revealed by the genome and transcriptome.</title>
        <authorList>
            <person name="Tanaka T."/>
            <person name="Maeda Y."/>
            <person name="Veluchamy A."/>
            <person name="Tanaka M."/>
            <person name="Abida H."/>
            <person name="Marechal E."/>
            <person name="Bowler C."/>
            <person name="Muto M."/>
            <person name="Sunaga Y."/>
            <person name="Tanaka M."/>
            <person name="Yoshino T."/>
            <person name="Taniguchi T."/>
            <person name="Fukuda Y."/>
            <person name="Nemoto M."/>
            <person name="Matsumoto M."/>
            <person name="Wong P.S."/>
            <person name="Aburatani S."/>
            <person name="Fujibuchi W."/>
        </authorList>
    </citation>
    <scope>NUCLEOTIDE SEQUENCE [LARGE SCALE GENOMIC DNA]</scope>
    <source>
        <strain evidence="3 4">JPCC DA0580</strain>
    </source>
</reference>
<feature type="transmembrane region" description="Helical" evidence="2">
    <location>
        <begin position="229"/>
        <end position="252"/>
    </location>
</feature>
<feature type="region of interest" description="Disordered" evidence="1">
    <location>
        <begin position="78"/>
        <end position="122"/>
    </location>
</feature>
<evidence type="ECO:0000313" key="3">
    <source>
        <dbReference type="EMBL" id="GAX09215.1"/>
    </source>
</evidence>
<dbReference type="OrthoDB" id="46602at2759"/>
<proteinExistence type="predicted"/>
<sequence length="327" mass="36560">MVRILGLGKKKARKRLSPAAQTPEAIREKYPMYQYALNEYAQTIAPGTGNDDGKLHSPAVMDASSNEERLYNNNDKQNQYEAMPDVPPSRAESHLQQTTDFGSTTKSYAETEIESNRGTKATSLLSSELRPKVAIRSPFENDMPYATYEEHYGEAYTGGHLKYIYPNGYTSMRPRSCPWKLSIVVCLLFTWLSVFIVGHCSDQAGVDRYENEDIDDDIEVRWCGSRPLYLIWALSMLITGLSAAYCGVIGYIKCRDFAVANSRSQLPGISEGRSDYYVRVEEGLSRSPSADSGAGYRPTLYQSDGTPQFWGSHIYRPTQAAVAVTSR</sequence>
<feature type="compositionally biased region" description="Polar residues" evidence="1">
    <location>
        <begin position="94"/>
        <end position="108"/>
    </location>
</feature>